<reference evidence="4" key="1">
    <citation type="submission" date="2019-08" db="EMBL/GenBank/DDBJ databases">
        <authorList>
            <person name="Zheng X."/>
        </authorList>
    </citation>
    <scope>NUCLEOTIDE SEQUENCE [LARGE SCALE GENOMIC DNA]</scope>
    <source>
        <strain evidence="4">FJAT-25496</strain>
    </source>
</reference>
<evidence type="ECO:0000259" key="2">
    <source>
        <dbReference type="PROSITE" id="PS50937"/>
    </source>
</evidence>
<feature type="domain" description="HTH merR-type" evidence="2">
    <location>
        <begin position="1"/>
        <end position="66"/>
    </location>
</feature>
<dbReference type="Pfam" id="PF13411">
    <property type="entry name" value="MerR_1"/>
    <property type="match status" value="1"/>
</dbReference>
<dbReference type="STRING" id="1742359.GCA_001439625_03976"/>
<evidence type="ECO:0000256" key="1">
    <source>
        <dbReference type="ARBA" id="ARBA00023125"/>
    </source>
</evidence>
<dbReference type="EMBL" id="CP042593">
    <property type="protein sequence ID" value="QED47095.1"/>
    <property type="molecule type" value="Genomic_DNA"/>
</dbReference>
<dbReference type="GO" id="GO:0003677">
    <property type="term" value="F:DNA binding"/>
    <property type="evidence" value="ECO:0007669"/>
    <property type="project" value="UniProtKB-KW"/>
</dbReference>
<evidence type="ECO:0000313" key="3">
    <source>
        <dbReference type="EMBL" id="QED47095.1"/>
    </source>
</evidence>
<sequence length="133" mass="15325">MGELANIANLSKRTIDYYTNIGLIQAHRTKSNYRMYSEEVLIDLRFIEECKNMHIPLDEIKRKLELKSNTIMHTRDVERQIAAVTQQIKQLHNEITVLLPLINCLDEEQIGDLSKKLNTEGTTLIKSLVSLTS</sequence>
<keyword evidence="1" id="KW-0238">DNA-binding</keyword>
<dbReference type="RefSeq" id="WP_082625329.1">
    <property type="nucleotide sequence ID" value="NZ_CP042593.1"/>
</dbReference>
<dbReference type="KEGG" id="bda:FSZ17_07445"/>
<dbReference type="PANTHER" id="PTHR30204:SF95">
    <property type="entry name" value="HTH-TYPE TRANSCRIPTIONAL REGULATOR CUER"/>
    <property type="match status" value="1"/>
</dbReference>
<organism evidence="3 4">
    <name type="scientific">Cytobacillus dafuensis</name>
    <name type="common">Bacillus dafuensis</name>
    <dbReference type="NCBI Taxonomy" id="1742359"/>
    <lineage>
        <taxon>Bacteria</taxon>
        <taxon>Bacillati</taxon>
        <taxon>Bacillota</taxon>
        <taxon>Bacilli</taxon>
        <taxon>Bacillales</taxon>
        <taxon>Bacillaceae</taxon>
        <taxon>Cytobacillus</taxon>
    </lineage>
</organism>
<name>A0A5B8Z266_CYTDA</name>
<accession>A0A5B8Z266</accession>
<dbReference type="SMART" id="SM00422">
    <property type="entry name" value="HTH_MERR"/>
    <property type="match status" value="1"/>
</dbReference>
<dbReference type="SUPFAM" id="SSF46955">
    <property type="entry name" value="Putative DNA-binding domain"/>
    <property type="match status" value="1"/>
</dbReference>
<dbReference type="InterPro" id="IPR047057">
    <property type="entry name" value="MerR_fam"/>
</dbReference>
<keyword evidence="4" id="KW-1185">Reference proteome</keyword>
<proteinExistence type="predicted"/>
<dbReference type="PROSITE" id="PS50937">
    <property type="entry name" value="HTH_MERR_2"/>
    <property type="match status" value="1"/>
</dbReference>
<dbReference type="InterPro" id="IPR000551">
    <property type="entry name" value="MerR-type_HTH_dom"/>
</dbReference>
<dbReference type="Gene3D" id="1.10.1660.10">
    <property type="match status" value="1"/>
</dbReference>
<gene>
    <name evidence="3" type="ORF">FSZ17_07445</name>
</gene>
<dbReference type="InterPro" id="IPR009061">
    <property type="entry name" value="DNA-bd_dom_put_sf"/>
</dbReference>
<evidence type="ECO:0000313" key="4">
    <source>
        <dbReference type="Proteomes" id="UP000321555"/>
    </source>
</evidence>
<dbReference type="GO" id="GO:0003700">
    <property type="term" value="F:DNA-binding transcription factor activity"/>
    <property type="evidence" value="ECO:0007669"/>
    <property type="project" value="InterPro"/>
</dbReference>
<dbReference type="OrthoDB" id="166060at2"/>
<dbReference type="Proteomes" id="UP000321555">
    <property type="component" value="Chromosome"/>
</dbReference>
<dbReference type="PANTHER" id="PTHR30204">
    <property type="entry name" value="REDOX-CYCLING DRUG-SENSING TRANSCRIPTIONAL ACTIVATOR SOXR"/>
    <property type="match status" value="1"/>
</dbReference>
<dbReference type="AlphaFoldDB" id="A0A5B8Z266"/>
<protein>
    <submittedName>
        <fullName evidence="3">MerR family transcriptional regulator</fullName>
    </submittedName>
</protein>